<evidence type="ECO:0000313" key="2">
    <source>
        <dbReference type="EMBL" id="MDY6549737.1"/>
    </source>
</evidence>
<gene>
    <name evidence="3" type="ORF">GIX10_01040</name>
    <name evidence="2" type="ORF">SKM48_02965</name>
    <name evidence="1" type="ORF">SKM51_00705</name>
</gene>
<dbReference type="PIRSF" id="PIRSF020565">
    <property type="entry name" value="3Ho_Ac_ACP_DH_prd"/>
    <property type="match status" value="1"/>
</dbReference>
<dbReference type="AlphaFoldDB" id="A0A6L6GBJ6"/>
<sequence>MMDAVKFIPHEKPMVFVDHLIEVTDEKAIAELHITPDLMFCEPEGLPTWTSIEIMAQTVSAYAGFQGRKKGENPKIGFLLGTRKMHIPVPYFAMGDVVRICIEQHYLHEGLGQFQCEIEYKEHKICAMLSVYEPQEIDQIIGKLK</sequence>
<dbReference type="InterPro" id="IPR016776">
    <property type="entry name" value="ApeP-like_dehydratase"/>
</dbReference>
<dbReference type="EMBL" id="JAXHPL010000002">
    <property type="protein sequence ID" value="MDY6485749.1"/>
    <property type="molecule type" value="Genomic_DNA"/>
</dbReference>
<dbReference type="SUPFAM" id="SSF54637">
    <property type="entry name" value="Thioesterase/thiol ester dehydrase-isomerase"/>
    <property type="match status" value="1"/>
</dbReference>
<dbReference type="EMBL" id="JAXHPO010000008">
    <property type="protein sequence ID" value="MDY6549737.1"/>
    <property type="molecule type" value="Genomic_DNA"/>
</dbReference>
<dbReference type="Pfam" id="PF22817">
    <property type="entry name" value="ApeP-like"/>
    <property type="match status" value="1"/>
</dbReference>
<proteinExistence type="predicted"/>
<dbReference type="EMBL" id="WLYL01000002">
    <property type="protein sequence ID" value="MTD10043.1"/>
    <property type="molecule type" value="Genomic_DNA"/>
</dbReference>
<dbReference type="Gene3D" id="3.10.129.10">
    <property type="entry name" value="Hotdog Thioesterase"/>
    <property type="match status" value="1"/>
</dbReference>
<reference evidence="1 5" key="2">
    <citation type="submission" date="2023-11" db="EMBL/GenBank/DDBJ databases">
        <title>The common occurrence of Acinetobacte faecalis in cattle feces and its emended description.</title>
        <authorList>
            <person name="Kyselkova M."/>
            <person name="Xanthopoulou K."/>
            <person name="Shestivska V."/>
            <person name="Spanelova P."/>
            <person name="Maixnerova M."/>
            <person name="Higgins P.G."/>
            <person name="Nemec A."/>
        </authorList>
    </citation>
    <scope>NUCLEOTIDE SEQUENCE [LARGE SCALE GENOMIC DNA]</scope>
    <source>
        <strain evidence="1 5">ANC 7483</strain>
    </source>
</reference>
<protein>
    <submittedName>
        <fullName evidence="3">3-hydroxylacyl-ACP dehydratase</fullName>
    </submittedName>
</protein>
<dbReference type="Proteomes" id="UP001284094">
    <property type="component" value="Unassembled WGS sequence"/>
</dbReference>
<evidence type="ECO:0000313" key="5">
    <source>
        <dbReference type="Proteomes" id="UP001278995"/>
    </source>
</evidence>
<evidence type="ECO:0000313" key="4">
    <source>
        <dbReference type="Proteomes" id="UP000473854"/>
    </source>
</evidence>
<dbReference type="Proteomes" id="UP000473854">
    <property type="component" value="Unassembled WGS sequence"/>
</dbReference>
<dbReference type="InterPro" id="IPR029069">
    <property type="entry name" value="HotDog_dom_sf"/>
</dbReference>
<organism evidence="3 4">
    <name type="scientific">Acinetobacter faecalis</name>
    <dbReference type="NCBI Taxonomy" id="2665161"/>
    <lineage>
        <taxon>Bacteria</taxon>
        <taxon>Pseudomonadati</taxon>
        <taxon>Pseudomonadota</taxon>
        <taxon>Gammaproteobacteria</taxon>
        <taxon>Moraxellales</taxon>
        <taxon>Moraxellaceae</taxon>
        <taxon>Acinetobacter</taxon>
    </lineage>
</organism>
<reference evidence="3 4" key="1">
    <citation type="submission" date="2019-11" db="EMBL/GenBank/DDBJ databases">
        <authorList>
            <person name="An D."/>
        </authorList>
    </citation>
    <scope>NUCLEOTIDE SEQUENCE [LARGE SCALE GENOMIC DNA]</scope>
    <source>
        <strain evidence="3 4">YIM 103518</strain>
    </source>
</reference>
<name>A0A6L6GBJ6_9GAMM</name>
<dbReference type="RefSeq" id="WP_154771711.1">
    <property type="nucleotide sequence ID" value="NZ_JAXHPE010000010.1"/>
</dbReference>
<dbReference type="Proteomes" id="UP001278995">
    <property type="component" value="Unassembled WGS sequence"/>
</dbReference>
<evidence type="ECO:0000313" key="1">
    <source>
        <dbReference type="EMBL" id="MDY6485749.1"/>
    </source>
</evidence>
<reference evidence="2 6" key="4">
    <citation type="journal article" date="2024" name="Syst. Appl. Microbiol.">
        <title>Evidence for the occurrence of Acinetobacter faecalis in cattle feces and its emended description.</title>
        <authorList>
            <person name="Kyselkova M."/>
            <person name="Xanthopoulou K."/>
            <person name="Shestivska V."/>
            <person name="Spanelova P."/>
            <person name="Maixnerova M."/>
            <person name="Higgins P.G."/>
            <person name="Nemec A."/>
        </authorList>
    </citation>
    <scope>NUCLEOTIDE SEQUENCE [LARGE SCALE GENOMIC DNA]</scope>
    <source>
        <strain evidence="2 6">ANC 7225</strain>
    </source>
</reference>
<evidence type="ECO:0000313" key="6">
    <source>
        <dbReference type="Proteomes" id="UP001284094"/>
    </source>
</evidence>
<comment type="caution">
    <text evidence="3">The sequence shown here is derived from an EMBL/GenBank/DDBJ whole genome shotgun (WGS) entry which is preliminary data.</text>
</comment>
<evidence type="ECO:0000313" key="3">
    <source>
        <dbReference type="EMBL" id="MTD10043.1"/>
    </source>
</evidence>
<keyword evidence="6" id="KW-1185">Reference proteome</keyword>
<accession>A0A6L6GBJ6</accession>
<reference evidence="2" key="3">
    <citation type="submission" date="2023-11" db="EMBL/GenBank/DDBJ databases">
        <authorList>
            <person name="Kyselkova M."/>
            <person name="Xanthopoulou K."/>
            <person name="Shestivska V."/>
            <person name="Spanelova P."/>
            <person name="Maixnerova M."/>
            <person name="Higgins P.G."/>
            <person name="Nemec A."/>
        </authorList>
    </citation>
    <scope>NUCLEOTIDE SEQUENCE</scope>
    <source>
        <strain evidence="2">ANC 7225</strain>
    </source>
</reference>